<dbReference type="Proteomes" id="UP000192840">
    <property type="component" value="Unassembled WGS sequence"/>
</dbReference>
<accession>A0A1W2DDW0</accession>
<evidence type="ECO:0000313" key="3">
    <source>
        <dbReference type="Proteomes" id="UP000192840"/>
    </source>
</evidence>
<dbReference type="RefSeq" id="WP_030477438.1">
    <property type="nucleotide sequence ID" value="NZ_FWYC01000007.1"/>
</dbReference>
<dbReference type="AlphaFoldDB" id="A0A1W2DDW0"/>
<dbReference type="OrthoDB" id="9995208at2"/>
<evidence type="ECO:0000313" key="2">
    <source>
        <dbReference type="EMBL" id="SMC95670.1"/>
    </source>
</evidence>
<proteinExistence type="predicted"/>
<organism evidence="2 3">
    <name type="scientific">Lentzea albidocapillata</name>
    <dbReference type="NCBI Taxonomy" id="40571"/>
    <lineage>
        <taxon>Bacteria</taxon>
        <taxon>Bacillati</taxon>
        <taxon>Actinomycetota</taxon>
        <taxon>Actinomycetes</taxon>
        <taxon>Pseudonocardiales</taxon>
        <taxon>Pseudonocardiaceae</taxon>
        <taxon>Lentzea</taxon>
    </lineage>
</organism>
<feature type="region of interest" description="Disordered" evidence="1">
    <location>
        <begin position="1"/>
        <end position="22"/>
    </location>
</feature>
<gene>
    <name evidence="2" type="ORF">SAMN05660733_02908</name>
</gene>
<reference evidence="3" key="1">
    <citation type="submission" date="2017-04" db="EMBL/GenBank/DDBJ databases">
        <authorList>
            <person name="Varghese N."/>
            <person name="Submissions S."/>
        </authorList>
    </citation>
    <scope>NUCLEOTIDE SEQUENCE [LARGE SCALE GENOMIC DNA]</scope>
    <source>
        <strain evidence="3">DSM 44073</strain>
    </source>
</reference>
<protein>
    <submittedName>
        <fullName evidence="2">Uncharacterized protein</fullName>
    </submittedName>
</protein>
<keyword evidence="3" id="KW-1185">Reference proteome</keyword>
<evidence type="ECO:0000256" key="1">
    <source>
        <dbReference type="SAM" id="MobiDB-lite"/>
    </source>
</evidence>
<dbReference type="EMBL" id="FWYC01000007">
    <property type="protein sequence ID" value="SMC95670.1"/>
    <property type="molecule type" value="Genomic_DNA"/>
</dbReference>
<name>A0A1W2DDW0_9PSEU</name>
<sequence length="146" mass="15755">MTAPSDPGLNGPEQTGAEHTSAASSVHNVYAVRLHHDRGTITFTVGLASSPRSAVDLVLAAEHAPRAAVKWVRLQPRCDYCTNLATRYVRDSGDDTPLCWDCARTQHGGTARAAREATGKLGISRYIEIPEDSWATPPQQRSTTDS</sequence>
<dbReference type="STRING" id="40571.SAMN05660733_02908"/>